<keyword evidence="2" id="KW-1185">Reference proteome</keyword>
<dbReference type="OrthoDB" id="3255262at2759"/>
<evidence type="ECO:0000313" key="1">
    <source>
        <dbReference type="EMBL" id="MBW0524340.1"/>
    </source>
</evidence>
<protein>
    <submittedName>
        <fullName evidence="1">Uncharacterized protein</fullName>
    </submittedName>
</protein>
<evidence type="ECO:0000313" key="2">
    <source>
        <dbReference type="Proteomes" id="UP000765509"/>
    </source>
</evidence>
<gene>
    <name evidence="1" type="ORF">O181_064055</name>
</gene>
<dbReference type="AlphaFoldDB" id="A0A9Q3EJU8"/>
<name>A0A9Q3EJU8_9BASI</name>
<reference evidence="1" key="1">
    <citation type="submission" date="2021-03" db="EMBL/GenBank/DDBJ databases">
        <title>Draft genome sequence of rust myrtle Austropuccinia psidii MF-1, a brazilian biotype.</title>
        <authorList>
            <person name="Quecine M.C."/>
            <person name="Pachon D.M.R."/>
            <person name="Bonatelli M.L."/>
            <person name="Correr F.H."/>
            <person name="Franceschini L.M."/>
            <person name="Leite T.F."/>
            <person name="Margarido G.R.A."/>
            <person name="Almeida C.A."/>
            <person name="Ferrarezi J.A."/>
            <person name="Labate C.A."/>
        </authorList>
    </citation>
    <scope>NUCLEOTIDE SEQUENCE</scope>
    <source>
        <strain evidence="1">MF-1</strain>
    </source>
</reference>
<comment type="caution">
    <text evidence="1">The sequence shown here is derived from an EMBL/GenBank/DDBJ whole genome shotgun (WGS) entry which is preliminary data.</text>
</comment>
<sequence length="157" mass="17670">MGILISKFNQSSDMTCFVNVNCGGEGNKSTHGYISRHVINPIGWQSKRQTTISSSTAQSEYIALLFAAKEFLWLYNLFLVILKNPIPILLSDNGMAIVISTESMNCKPNHHLIREYNTINEFIETHKIKSEWVSTNGKLADILTKPLGCIKNEFFVS</sequence>
<organism evidence="1 2">
    <name type="scientific">Austropuccinia psidii MF-1</name>
    <dbReference type="NCBI Taxonomy" id="1389203"/>
    <lineage>
        <taxon>Eukaryota</taxon>
        <taxon>Fungi</taxon>
        <taxon>Dikarya</taxon>
        <taxon>Basidiomycota</taxon>
        <taxon>Pucciniomycotina</taxon>
        <taxon>Pucciniomycetes</taxon>
        <taxon>Pucciniales</taxon>
        <taxon>Sphaerophragmiaceae</taxon>
        <taxon>Austropuccinia</taxon>
    </lineage>
</organism>
<dbReference type="CDD" id="cd09272">
    <property type="entry name" value="RNase_HI_RT_Ty1"/>
    <property type="match status" value="1"/>
</dbReference>
<dbReference type="Proteomes" id="UP000765509">
    <property type="component" value="Unassembled WGS sequence"/>
</dbReference>
<proteinExistence type="predicted"/>
<dbReference type="EMBL" id="AVOT02030985">
    <property type="protein sequence ID" value="MBW0524340.1"/>
    <property type="molecule type" value="Genomic_DNA"/>
</dbReference>
<accession>A0A9Q3EJU8</accession>